<name>E4T3H5_PALPW</name>
<keyword evidence="2" id="KW-1185">Reference proteome</keyword>
<accession>E4T3H5</accession>
<reference evidence="1 2" key="2">
    <citation type="journal article" date="2011" name="Stand. Genomic Sci.">
        <title>Complete genome sequence of Paludibacter propionicigenes type strain (WB4).</title>
        <authorList>
            <person name="Gronow S."/>
            <person name="Munk C."/>
            <person name="Lapidus A."/>
            <person name="Nolan M."/>
            <person name="Lucas S."/>
            <person name="Hammon N."/>
            <person name="Deshpande S."/>
            <person name="Cheng J.F."/>
            <person name="Tapia R."/>
            <person name="Han C."/>
            <person name="Goodwin L."/>
            <person name="Pitluck S."/>
            <person name="Liolios K."/>
            <person name="Ivanova N."/>
            <person name="Mavromatis K."/>
            <person name="Mikhailova N."/>
            <person name="Pati A."/>
            <person name="Chen A."/>
            <person name="Palaniappan K."/>
            <person name="Land M."/>
            <person name="Hauser L."/>
            <person name="Chang Y.J."/>
            <person name="Jeffries C.D."/>
            <person name="Brambilla E."/>
            <person name="Rohde M."/>
            <person name="Goker M."/>
            <person name="Detter J.C."/>
            <person name="Woyke T."/>
            <person name="Bristow J."/>
            <person name="Eisen J.A."/>
            <person name="Markowitz V."/>
            <person name="Hugenholtz P."/>
            <person name="Kyrpides N.C."/>
            <person name="Klenk H.P."/>
        </authorList>
    </citation>
    <scope>NUCLEOTIDE SEQUENCE [LARGE SCALE GENOMIC DNA]</scope>
    <source>
        <strain evidence="2">DSM 17365 / JCM 13257 / WB4</strain>
    </source>
</reference>
<gene>
    <name evidence="1" type="ordered locus">Palpr_1121</name>
</gene>
<reference key="1">
    <citation type="submission" date="2010-11" db="EMBL/GenBank/DDBJ databases">
        <title>The complete genome of Paludibacter propionicigenes DSM 17365.</title>
        <authorList>
            <consortium name="US DOE Joint Genome Institute (JGI-PGF)"/>
            <person name="Lucas S."/>
            <person name="Copeland A."/>
            <person name="Lapidus A."/>
            <person name="Bruce D."/>
            <person name="Goodwin L."/>
            <person name="Pitluck S."/>
            <person name="Kyrpides N."/>
            <person name="Mavromatis K."/>
            <person name="Ivanova N."/>
            <person name="Munk A.C."/>
            <person name="Brettin T."/>
            <person name="Detter J.C."/>
            <person name="Han C."/>
            <person name="Tapia R."/>
            <person name="Land M."/>
            <person name="Hauser L."/>
            <person name="Markowitz V."/>
            <person name="Cheng J.-F."/>
            <person name="Hugenholtz P."/>
            <person name="Woyke T."/>
            <person name="Wu D."/>
            <person name="Gronow S."/>
            <person name="Wellnitz S."/>
            <person name="Brambilla E."/>
            <person name="Klenk H.-P."/>
            <person name="Eisen J.A."/>
        </authorList>
    </citation>
    <scope>NUCLEOTIDE SEQUENCE</scope>
    <source>
        <strain>WB4</strain>
    </source>
</reference>
<dbReference type="Proteomes" id="UP000008718">
    <property type="component" value="Chromosome"/>
</dbReference>
<dbReference type="STRING" id="694427.Palpr_1121"/>
<evidence type="ECO:0008006" key="3">
    <source>
        <dbReference type="Google" id="ProtNLM"/>
    </source>
</evidence>
<dbReference type="EMBL" id="CP002345">
    <property type="protein sequence ID" value="ADQ79269.1"/>
    <property type="molecule type" value="Genomic_DNA"/>
</dbReference>
<sequence>MPKDFTLSAYRQLILALIQAGYSIFTFEDWCDGKAQGRFVILRHDVDLMANNSLSTAQIEAEMGVRASYYFRVVPQSNIPEVITQIAALGHEIGYHYEDLSLFKGDKEKAIKHFEQQLNYFRQFYPVRTICMHGSPASKWDNRDLWREFNYRDFGVAGEPYFDLLNNESNTTEDIVYFTDTARMWDGDKYNVRDKLLGTKRGDGNASKTESIYETSDMKIHTTFDVIHWLENNKLPGAIMITTHPQRWTDNMFDWYLEFAKQKIKNVIKKYIVLNRTDY</sequence>
<organism evidence="1 2">
    <name type="scientific">Paludibacter propionicigenes (strain DSM 17365 / JCM 13257 / WB4)</name>
    <dbReference type="NCBI Taxonomy" id="694427"/>
    <lineage>
        <taxon>Bacteria</taxon>
        <taxon>Pseudomonadati</taxon>
        <taxon>Bacteroidota</taxon>
        <taxon>Bacteroidia</taxon>
        <taxon>Bacteroidales</taxon>
        <taxon>Paludibacteraceae</taxon>
        <taxon>Paludibacter</taxon>
    </lineage>
</organism>
<dbReference type="OrthoDB" id="1016932at2"/>
<dbReference type="SUPFAM" id="SSF88713">
    <property type="entry name" value="Glycoside hydrolase/deacetylase"/>
    <property type="match status" value="1"/>
</dbReference>
<dbReference type="eggNOG" id="COG0726">
    <property type="taxonomic scope" value="Bacteria"/>
</dbReference>
<evidence type="ECO:0000313" key="2">
    <source>
        <dbReference type="Proteomes" id="UP000008718"/>
    </source>
</evidence>
<evidence type="ECO:0000313" key="1">
    <source>
        <dbReference type="EMBL" id="ADQ79269.1"/>
    </source>
</evidence>
<dbReference type="HOGENOM" id="CLU_070520_0_0_10"/>
<proteinExistence type="predicted"/>
<dbReference type="KEGG" id="ppn:Palpr_1121"/>
<dbReference type="GO" id="GO:0005975">
    <property type="term" value="P:carbohydrate metabolic process"/>
    <property type="evidence" value="ECO:0007669"/>
    <property type="project" value="InterPro"/>
</dbReference>
<protein>
    <recommendedName>
        <fullName evidence="3">Polysaccharide deacetylase</fullName>
    </recommendedName>
</protein>
<dbReference type="AlphaFoldDB" id="E4T3H5"/>
<dbReference type="RefSeq" id="WP_013444638.1">
    <property type="nucleotide sequence ID" value="NC_014734.1"/>
</dbReference>
<dbReference type="InterPro" id="IPR011330">
    <property type="entry name" value="Glyco_hydro/deAcase_b/a-brl"/>
</dbReference>